<comment type="caution">
    <text evidence="3">The sequence shown here is derived from an EMBL/GenBank/DDBJ whole genome shotgun (WGS) entry which is preliminary data.</text>
</comment>
<proteinExistence type="predicted"/>
<name>A0ABS5RST7_9HYPH</name>
<keyword evidence="4" id="KW-1185">Reference proteome</keyword>
<protein>
    <submittedName>
        <fullName evidence="3">Phosphatase PAP2 family protein</fullName>
    </submittedName>
</protein>
<dbReference type="SUPFAM" id="SSF48317">
    <property type="entry name" value="Acid phosphatase/Vanadium-dependent haloperoxidase"/>
    <property type="match status" value="1"/>
</dbReference>
<dbReference type="PANTHER" id="PTHR14969">
    <property type="entry name" value="SPHINGOSINE-1-PHOSPHATE PHOSPHOHYDROLASE"/>
    <property type="match status" value="1"/>
</dbReference>
<dbReference type="Pfam" id="PF01569">
    <property type="entry name" value="PAP2"/>
    <property type="match status" value="1"/>
</dbReference>
<feature type="transmembrane region" description="Helical" evidence="1">
    <location>
        <begin position="83"/>
        <end position="104"/>
    </location>
</feature>
<evidence type="ECO:0000259" key="2">
    <source>
        <dbReference type="SMART" id="SM00014"/>
    </source>
</evidence>
<evidence type="ECO:0000313" key="3">
    <source>
        <dbReference type="EMBL" id="MBS9720071.1"/>
    </source>
</evidence>
<feature type="transmembrane region" description="Helical" evidence="1">
    <location>
        <begin position="180"/>
        <end position="199"/>
    </location>
</feature>
<keyword evidence="1" id="KW-0472">Membrane</keyword>
<reference evidence="3 4" key="1">
    <citation type="submission" date="2021-03" db="EMBL/GenBank/DDBJ databases">
        <title>Tianweitania aestuarii sp. nov., isolated from a tidal flat.</title>
        <authorList>
            <person name="Park S."/>
            <person name="Yoon J.-H."/>
        </authorList>
    </citation>
    <scope>NUCLEOTIDE SEQUENCE [LARGE SCALE GENOMIC DNA]</scope>
    <source>
        <strain evidence="3 4">BSSL-BM11</strain>
    </source>
</reference>
<accession>A0ABS5RST7</accession>
<keyword evidence="1" id="KW-1133">Transmembrane helix</keyword>
<gene>
    <name evidence="3" type="ORF">JYU29_05140</name>
</gene>
<dbReference type="PANTHER" id="PTHR14969:SF13">
    <property type="entry name" value="AT30094P"/>
    <property type="match status" value="1"/>
</dbReference>
<dbReference type="SMART" id="SM00014">
    <property type="entry name" value="acidPPc"/>
    <property type="match status" value="1"/>
</dbReference>
<feature type="transmembrane region" description="Helical" evidence="1">
    <location>
        <begin position="44"/>
        <end position="63"/>
    </location>
</feature>
<dbReference type="Gene3D" id="1.20.144.10">
    <property type="entry name" value="Phosphatidic acid phosphatase type 2/haloperoxidase"/>
    <property type="match status" value="1"/>
</dbReference>
<evidence type="ECO:0000256" key="1">
    <source>
        <dbReference type="SAM" id="Phobius"/>
    </source>
</evidence>
<feature type="domain" description="Phosphatidic acid phosphatase type 2/haloperoxidase" evidence="2">
    <location>
        <begin position="83"/>
        <end position="195"/>
    </location>
</feature>
<dbReference type="EMBL" id="JAFMNX010000001">
    <property type="protein sequence ID" value="MBS9720071.1"/>
    <property type="molecule type" value="Genomic_DNA"/>
</dbReference>
<organism evidence="3 4">
    <name type="scientific">Tianweitania aestuarii</name>
    <dbReference type="NCBI Taxonomy" id="2814886"/>
    <lineage>
        <taxon>Bacteria</taxon>
        <taxon>Pseudomonadati</taxon>
        <taxon>Pseudomonadota</taxon>
        <taxon>Alphaproteobacteria</taxon>
        <taxon>Hyphomicrobiales</taxon>
        <taxon>Phyllobacteriaceae</taxon>
        <taxon>Tianweitania</taxon>
    </lineage>
</organism>
<sequence>MTIIAWTAAFLIIALSFVDGRINAAVRASQAPLRVFMADWTDLVRIQWYLVPAALLVLIAGVADWGKPDSGARRVWSNLYEQAIFVVVAVGGALMVTNVFKIIFGRARPVLFDDFGQLHLQPFTVAHDFASFPSGHSTTAAALTVILMAWLPRFRWFFLAAGLFMAASRVAADAHYPSDIVAGFTLGFLVVLSLARWLAQREIAFRAQHDHLLPVPCFRRAA</sequence>
<dbReference type="InterPro" id="IPR000326">
    <property type="entry name" value="PAP2/HPO"/>
</dbReference>
<dbReference type="RefSeq" id="WP_213983642.1">
    <property type="nucleotide sequence ID" value="NZ_JAFMNX010000001.1"/>
</dbReference>
<dbReference type="InterPro" id="IPR036938">
    <property type="entry name" value="PAP2/HPO_sf"/>
</dbReference>
<keyword evidence="1" id="KW-0812">Transmembrane</keyword>
<evidence type="ECO:0000313" key="4">
    <source>
        <dbReference type="Proteomes" id="UP001297272"/>
    </source>
</evidence>
<dbReference type="Proteomes" id="UP001297272">
    <property type="component" value="Unassembled WGS sequence"/>
</dbReference>